<dbReference type="RefSeq" id="XP_018018750.2">
    <property type="nucleotide sequence ID" value="XM_018163261.2"/>
</dbReference>
<dbReference type="SUPFAM" id="SSF57196">
    <property type="entry name" value="EGF/Laminin"/>
    <property type="match status" value="1"/>
</dbReference>
<dbReference type="SMART" id="SM00179">
    <property type="entry name" value="EGF_CA"/>
    <property type="match status" value="1"/>
</dbReference>
<reference evidence="5" key="1">
    <citation type="submission" date="2025-08" db="UniProtKB">
        <authorList>
            <consortium name="RefSeq"/>
        </authorList>
    </citation>
    <scope>IDENTIFICATION</scope>
    <source>
        <tissue evidence="5">Whole organism</tissue>
    </source>
</reference>
<feature type="domain" description="EGF-like" evidence="3">
    <location>
        <begin position="226"/>
        <end position="262"/>
    </location>
</feature>
<feature type="non-terminal residue" evidence="5">
    <location>
        <position position="265"/>
    </location>
</feature>
<dbReference type="GeneID" id="108675265"/>
<sequence>MDVLPRSLDVDPASGDVATRSLDVAQQSVDEAPKSLDFSKGSVKIKHDSPDATEKLLLSSSNFVKGKTPVSTQKQRKALSYSNRSNLQRRVSGRSAGLRLPGSEYFKFSRRKRSRSRRLTRNRVERDGGSLWNDFNNGCLSAVRVFGHLLPLPDIADKNNSSSKNMRHAAGSVTSYANVIAGCTSPSVCTNTSCPPPLTCGHSWGLATCGCAVGEELSRDGTACIDVDECRYDPCLNLGVCVNTQPGYGCACGPTLNSLASGRVR</sequence>
<proteinExistence type="predicted"/>
<comment type="caution">
    <text evidence="2">Lacks conserved residue(s) required for the propagation of feature annotation.</text>
</comment>
<keyword evidence="1" id="KW-1015">Disulfide bond</keyword>
<dbReference type="Proteomes" id="UP000694843">
    <property type="component" value="Unplaced"/>
</dbReference>
<dbReference type="InterPro" id="IPR018097">
    <property type="entry name" value="EGF_Ca-bd_CS"/>
</dbReference>
<evidence type="ECO:0000259" key="3">
    <source>
        <dbReference type="PROSITE" id="PS50026"/>
    </source>
</evidence>
<name>A0A8B7NYG8_HYAAZ</name>
<evidence type="ECO:0000313" key="5">
    <source>
        <dbReference type="RefSeq" id="XP_018018750.2"/>
    </source>
</evidence>
<dbReference type="OrthoDB" id="6370211at2759"/>
<evidence type="ECO:0000256" key="1">
    <source>
        <dbReference type="ARBA" id="ARBA00023157"/>
    </source>
</evidence>
<accession>A0A8B7NYG8</accession>
<dbReference type="PROSITE" id="PS00010">
    <property type="entry name" value="ASX_HYDROXYL"/>
    <property type="match status" value="1"/>
</dbReference>
<dbReference type="InterPro" id="IPR000742">
    <property type="entry name" value="EGF"/>
</dbReference>
<dbReference type="InterPro" id="IPR001881">
    <property type="entry name" value="EGF-like_Ca-bd_dom"/>
</dbReference>
<evidence type="ECO:0000313" key="4">
    <source>
        <dbReference type="Proteomes" id="UP000694843"/>
    </source>
</evidence>
<dbReference type="Gene3D" id="2.10.25.10">
    <property type="entry name" value="Laminin"/>
    <property type="match status" value="1"/>
</dbReference>
<dbReference type="KEGG" id="hazt:108675265"/>
<gene>
    <name evidence="5" type="primary">LOC108675265</name>
</gene>
<evidence type="ECO:0000256" key="2">
    <source>
        <dbReference type="PROSITE-ProRule" id="PRU00076"/>
    </source>
</evidence>
<keyword evidence="2" id="KW-0245">EGF-like domain</keyword>
<protein>
    <submittedName>
        <fullName evidence="5">Uncharacterized protein LOC108675265</fullName>
    </submittedName>
</protein>
<dbReference type="InterPro" id="IPR000152">
    <property type="entry name" value="EGF-type_Asp/Asn_hydroxyl_site"/>
</dbReference>
<dbReference type="PROSITE" id="PS01187">
    <property type="entry name" value="EGF_CA"/>
    <property type="match status" value="1"/>
</dbReference>
<organism evidence="4 5">
    <name type="scientific">Hyalella azteca</name>
    <name type="common">Amphipod</name>
    <dbReference type="NCBI Taxonomy" id="294128"/>
    <lineage>
        <taxon>Eukaryota</taxon>
        <taxon>Metazoa</taxon>
        <taxon>Ecdysozoa</taxon>
        <taxon>Arthropoda</taxon>
        <taxon>Crustacea</taxon>
        <taxon>Multicrustacea</taxon>
        <taxon>Malacostraca</taxon>
        <taxon>Eumalacostraca</taxon>
        <taxon>Peracarida</taxon>
        <taxon>Amphipoda</taxon>
        <taxon>Senticaudata</taxon>
        <taxon>Talitrida</taxon>
        <taxon>Talitroidea</taxon>
        <taxon>Hyalellidae</taxon>
        <taxon>Hyalella</taxon>
    </lineage>
</organism>
<dbReference type="PROSITE" id="PS50026">
    <property type="entry name" value="EGF_3"/>
    <property type="match status" value="1"/>
</dbReference>
<dbReference type="AlphaFoldDB" id="A0A8B7NYG8"/>
<dbReference type="GO" id="GO:0005509">
    <property type="term" value="F:calcium ion binding"/>
    <property type="evidence" value="ECO:0007669"/>
    <property type="project" value="InterPro"/>
</dbReference>
<dbReference type="CDD" id="cd00054">
    <property type="entry name" value="EGF_CA"/>
    <property type="match status" value="1"/>
</dbReference>
<keyword evidence="4" id="KW-1185">Reference proteome</keyword>